<accession>A0A518GAW2</accession>
<organism evidence="2 3">
    <name type="scientific">Aureliella helgolandensis</name>
    <dbReference type="NCBI Taxonomy" id="2527968"/>
    <lineage>
        <taxon>Bacteria</taxon>
        <taxon>Pseudomonadati</taxon>
        <taxon>Planctomycetota</taxon>
        <taxon>Planctomycetia</taxon>
        <taxon>Pirellulales</taxon>
        <taxon>Pirellulaceae</taxon>
        <taxon>Aureliella</taxon>
    </lineage>
</organism>
<feature type="region of interest" description="Disordered" evidence="1">
    <location>
        <begin position="52"/>
        <end position="75"/>
    </location>
</feature>
<dbReference type="KEGG" id="ahel:Q31a_40680"/>
<gene>
    <name evidence="2" type="ORF">Q31a_40680</name>
</gene>
<sequence>MLWTADIFPAPHKTGHWGMFYTRLSRRDQRKYQRLGLATSNYLFDWRKSPVHWEDHSGPKDSQRVKDAVRQSRAT</sequence>
<evidence type="ECO:0000313" key="2">
    <source>
        <dbReference type="EMBL" id="QDV25741.1"/>
    </source>
</evidence>
<dbReference type="EMBL" id="CP036298">
    <property type="protein sequence ID" value="QDV25741.1"/>
    <property type="molecule type" value="Genomic_DNA"/>
</dbReference>
<evidence type="ECO:0000256" key="1">
    <source>
        <dbReference type="SAM" id="MobiDB-lite"/>
    </source>
</evidence>
<dbReference type="Proteomes" id="UP000318017">
    <property type="component" value="Chromosome"/>
</dbReference>
<proteinExistence type="predicted"/>
<protein>
    <submittedName>
        <fullName evidence="2">Uncharacterized protein</fullName>
    </submittedName>
</protein>
<keyword evidence="3" id="KW-1185">Reference proteome</keyword>
<name>A0A518GAW2_9BACT</name>
<reference evidence="2 3" key="1">
    <citation type="submission" date="2019-02" db="EMBL/GenBank/DDBJ databases">
        <title>Deep-cultivation of Planctomycetes and their phenomic and genomic characterization uncovers novel biology.</title>
        <authorList>
            <person name="Wiegand S."/>
            <person name="Jogler M."/>
            <person name="Boedeker C."/>
            <person name="Pinto D."/>
            <person name="Vollmers J."/>
            <person name="Rivas-Marin E."/>
            <person name="Kohn T."/>
            <person name="Peeters S.H."/>
            <person name="Heuer A."/>
            <person name="Rast P."/>
            <person name="Oberbeckmann S."/>
            <person name="Bunk B."/>
            <person name="Jeske O."/>
            <person name="Meyerdierks A."/>
            <person name="Storesund J.E."/>
            <person name="Kallscheuer N."/>
            <person name="Luecker S."/>
            <person name="Lage O.M."/>
            <person name="Pohl T."/>
            <person name="Merkel B.J."/>
            <person name="Hornburger P."/>
            <person name="Mueller R.-W."/>
            <person name="Bruemmer F."/>
            <person name="Labrenz M."/>
            <person name="Spormann A.M."/>
            <person name="Op den Camp H."/>
            <person name="Overmann J."/>
            <person name="Amann R."/>
            <person name="Jetten M.S.M."/>
            <person name="Mascher T."/>
            <person name="Medema M.H."/>
            <person name="Devos D.P."/>
            <person name="Kaster A.-K."/>
            <person name="Ovreas L."/>
            <person name="Rohde M."/>
            <person name="Galperin M.Y."/>
            <person name="Jogler C."/>
        </authorList>
    </citation>
    <scope>NUCLEOTIDE SEQUENCE [LARGE SCALE GENOMIC DNA]</scope>
    <source>
        <strain evidence="2 3">Q31a</strain>
    </source>
</reference>
<dbReference type="AlphaFoldDB" id="A0A518GAW2"/>
<evidence type="ECO:0000313" key="3">
    <source>
        <dbReference type="Proteomes" id="UP000318017"/>
    </source>
</evidence>